<evidence type="ECO:0000313" key="8">
    <source>
        <dbReference type="Proteomes" id="UP000392867"/>
    </source>
</evidence>
<dbReference type="Gene3D" id="3.40.50.11820">
    <property type="match status" value="1"/>
</dbReference>
<dbReference type="PANTHER" id="PTHR37316">
    <property type="entry name" value="TEICHOIC ACID GLYCEROL-PHOSPHATE PRIMASE"/>
    <property type="match status" value="1"/>
</dbReference>
<dbReference type="AlphaFoldDB" id="A0A5N8H6R4"/>
<sequence>MHMIKKLKLKIYALSSYLLGHFLNADDDLWIIGAGNGYVFGDNSRYFYQWVIEKKNKKIFWVTKDLKIYHALSKNEKTKDRVIYFYSLKSILFIARAKVFICSHGVNDITPYVCKNRKLICLWHGLPIKKIGDLTLSSYGKDNPLERGIKHVINSKKEYDVFLSPSLYYKEIFEKSFEGKISEFIYAQYPRVTELKNKSNDIADNSDIKTILYAPTFRDFVAPSYYEINGIVPSKKLLSELNCILGYNRYKLIIKLHPYICIENSYMHELIGFNNIIFANKNDDVLDLLINASVLITDYSSICFDFLTLGKEIIFLMPDYDQYVGQTRGLNFELKDFAPGKIFTNWNDLIKYIPVINRKFTLDDDYLKALKMSNEFHTRTNSYIFDFIEKRAKL</sequence>
<accession>A0A5N8H6R4</accession>
<dbReference type="GO" id="GO:0005886">
    <property type="term" value="C:plasma membrane"/>
    <property type="evidence" value="ECO:0007669"/>
    <property type="project" value="UniProtKB-SubCell"/>
</dbReference>
<organism evidence="7 8">
    <name type="scientific">Escherichia coli</name>
    <dbReference type="NCBI Taxonomy" id="562"/>
    <lineage>
        <taxon>Bacteria</taxon>
        <taxon>Pseudomonadati</taxon>
        <taxon>Pseudomonadota</taxon>
        <taxon>Gammaproteobacteria</taxon>
        <taxon>Enterobacterales</taxon>
        <taxon>Enterobacteriaceae</taxon>
        <taxon>Escherichia</taxon>
    </lineage>
</organism>
<protein>
    <submittedName>
        <fullName evidence="7">Uncharacterized protein</fullName>
    </submittedName>
</protein>
<keyword evidence="5" id="KW-0777">Teichoic acid biosynthesis</keyword>
<reference evidence="7 8" key="1">
    <citation type="submission" date="2019-08" db="EMBL/GenBank/DDBJ databases">
        <title>Identification of Water Treatment Resistant and Multidrug Resistant Urinary Pathogenic Escherichia coli in Wastewater.</title>
        <authorList>
            <person name="Neumann N."/>
        </authorList>
    </citation>
    <scope>NUCLEOTIDE SEQUENCE [LARGE SCALE GENOMIC DNA]</scope>
    <source>
        <strain evidence="7 8">WU2356</strain>
    </source>
</reference>
<evidence type="ECO:0000313" key="7">
    <source>
        <dbReference type="EMBL" id="MPU48449.1"/>
    </source>
</evidence>
<comment type="subcellular location">
    <subcellularLocation>
        <location evidence="1">Cell membrane</location>
        <topology evidence="1">Peripheral membrane protein</topology>
    </subcellularLocation>
</comment>
<evidence type="ECO:0000256" key="6">
    <source>
        <dbReference type="ARBA" id="ARBA00023136"/>
    </source>
</evidence>
<evidence type="ECO:0000256" key="3">
    <source>
        <dbReference type="ARBA" id="ARBA00022475"/>
    </source>
</evidence>
<dbReference type="PANTHER" id="PTHR37316:SF3">
    <property type="entry name" value="TEICHOIC ACID GLYCEROL-PHOSPHATE TRANSFERASE"/>
    <property type="match status" value="1"/>
</dbReference>
<proteinExistence type="inferred from homology"/>
<evidence type="ECO:0000256" key="5">
    <source>
        <dbReference type="ARBA" id="ARBA00022944"/>
    </source>
</evidence>
<keyword evidence="4" id="KW-0808">Transferase</keyword>
<dbReference type="Pfam" id="PF04464">
    <property type="entry name" value="Glyphos_transf"/>
    <property type="match status" value="1"/>
</dbReference>
<gene>
    <name evidence="7" type="ORF">FVB16_06225</name>
</gene>
<evidence type="ECO:0000256" key="1">
    <source>
        <dbReference type="ARBA" id="ARBA00004202"/>
    </source>
</evidence>
<dbReference type="InterPro" id="IPR007554">
    <property type="entry name" value="Glycerophosphate_synth"/>
</dbReference>
<keyword evidence="6" id="KW-0472">Membrane</keyword>
<name>A0A5N8H6R4_ECOLX</name>
<dbReference type="Gene3D" id="3.40.50.12580">
    <property type="match status" value="1"/>
</dbReference>
<comment type="similarity">
    <text evidence="2">Belongs to the CDP-glycerol glycerophosphotransferase family.</text>
</comment>
<evidence type="ECO:0000256" key="2">
    <source>
        <dbReference type="ARBA" id="ARBA00010488"/>
    </source>
</evidence>
<evidence type="ECO:0000256" key="4">
    <source>
        <dbReference type="ARBA" id="ARBA00022679"/>
    </source>
</evidence>
<dbReference type="InterPro" id="IPR051612">
    <property type="entry name" value="Teichoic_Acid_Biosynth"/>
</dbReference>
<dbReference type="Proteomes" id="UP000392867">
    <property type="component" value="Unassembled WGS sequence"/>
</dbReference>
<dbReference type="InterPro" id="IPR043148">
    <property type="entry name" value="TagF_C"/>
</dbReference>
<dbReference type="SUPFAM" id="SSF53756">
    <property type="entry name" value="UDP-Glycosyltransferase/glycogen phosphorylase"/>
    <property type="match status" value="1"/>
</dbReference>
<dbReference type="InterPro" id="IPR043149">
    <property type="entry name" value="TagF_N"/>
</dbReference>
<dbReference type="GO" id="GO:0019350">
    <property type="term" value="P:teichoic acid biosynthetic process"/>
    <property type="evidence" value="ECO:0007669"/>
    <property type="project" value="UniProtKB-KW"/>
</dbReference>
<dbReference type="EMBL" id="VOTT01000057">
    <property type="protein sequence ID" value="MPU48449.1"/>
    <property type="molecule type" value="Genomic_DNA"/>
</dbReference>
<keyword evidence="3" id="KW-1003">Cell membrane</keyword>
<dbReference type="GO" id="GO:0047355">
    <property type="term" value="F:CDP-glycerol glycerophosphotransferase activity"/>
    <property type="evidence" value="ECO:0007669"/>
    <property type="project" value="InterPro"/>
</dbReference>
<comment type="caution">
    <text evidence="7">The sequence shown here is derived from an EMBL/GenBank/DDBJ whole genome shotgun (WGS) entry which is preliminary data.</text>
</comment>